<name>A0A9N9KCE2_9GLOM</name>
<gene>
    <name evidence="1" type="ORF">CPELLU_LOCUS19451</name>
</gene>
<feature type="non-terminal residue" evidence="1">
    <location>
        <position position="51"/>
    </location>
</feature>
<evidence type="ECO:0000313" key="2">
    <source>
        <dbReference type="Proteomes" id="UP000789759"/>
    </source>
</evidence>
<sequence length="51" mass="6330">MSFVFPGINKTFKEFVEKLLDIKFEEFDKITKNDNEKRRKEKGFEYFLYEL</sequence>
<protein>
    <submittedName>
        <fullName evidence="1">707_t:CDS:1</fullName>
    </submittedName>
</protein>
<keyword evidence="2" id="KW-1185">Reference proteome</keyword>
<comment type="caution">
    <text evidence="1">The sequence shown here is derived from an EMBL/GenBank/DDBJ whole genome shotgun (WGS) entry which is preliminary data.</text>
</comment>
<accession>A0A9N9KCE2</accession>
<reference evidence="1" key="1">
    <citation type="submission" date="2021-06" db="EMBL/GenBank/DDBJ databases">
        <authorList>
            <person name="Kallberg Y."/>
            <person name="Tangrot J."/>
            <person name="Rosling A."/>
        </authorList>
    </citation>
    <scope>NUCLEOTIDE SEQUENCE</scope>
    <source>
        <strain evidence="1">FL966</strain>
    </source>
</reference>
<dbReference type="EMBL" id="CAJVQA010046789">
    <property type="protein sequence ID" value="CAG8818504.1"/>
    <property type="molecule type" value="Genomic_DNA"/>
</dbReference>
<dbReference type="Proteomes" id="UP000789759">
    <property type="component" value="Unassembled WGS sequence"/>
</dbReference>
<dbReference type="AlphaFoldDB" id="A0A9N9KCE2"/>
<evidence type="ECO:0000313" key="1">
    <source>
        <dbReference type="EMBL" id="CAG8818504.1"/>
    </source>
</evidence>
<proteinExistence type="predicted"/>
<organism evidence="1 2">
    <name type="scientific">Cetraspora pellucida</name>
    <dbReference type="NCBI Taxonomy" id="1433469"/>
    <lineage>
        <taxon>Eukaryota</taxon>
        <taxon>Fungi</taxon>
        <taxon>Fungi incertae sedis</taxon>
        <taxon>Mucoromycota</taxon>
        <taxon>Glomeromycotina</taxon>
        <taxon>Glomeromycetes</taxon>
        <taxon>Diversisporales</taxon>
        <taxon>Gigasporaceae</taxon>
        <taxon>Cetraspora</taxon>
    </lineage>
</organism>